<dbReference type="PRINTS" id="PR00359">
    <property type="entry name" value="BP450"/>
</dbReference>
<dbReference type="PANTHER" id="PTHR46696:SF1">
    <property type="entry name" value="CYTOCHROME P450 YJIB-RELATED"/>
    <property type="match status" value="1"/>
</dbReference>
<comment type="caution">
    <text evidence="3">The sequence shown here is derived from an EMBL/GenBank/DDBJ whole genome shotgun (WGS) entry which is preliminary data.</text>
</comment>
<sequence>MVAIEKSKWKNREQRVADPDLIREILRSAVMTPGDYAPYLDQLEARGTTLPQFRAMIEHSFIFLSGKEHRALRRRVASFFSLAAVDRWRPRIRAAAERGFPVLAAADDPDLVRDFVEPVFGEVISEFVGFDASDSQDDSHVDRSELVRLIGCANNATEPLLPLSELKRIDTAMGELAARLVRSPRPEGSLLAFLAPGDAPLDPLGADVNIAISAAIAAYTIVQTMSFALHGLLLRPREAWDEIGDLSRADHTTELVVSLYLPTLTLGRVAEEDTQVRGCPFAAGQTIILDMVGANAALRERTGERTAHMSFGAGVHKCVGEPLGRAFIGEVLPRLANAFPGLALHRDRIRPHLTSILQCPTTLPCVLAPVNERINARMVEIRCKADARAIVNDDVNWMPPPMAEHLEVLQEKSGRDLATAIEVARNAPFFLAGARHETLRRMVMDNLGGNRISAWHPHWEAVAGEVSGRLDGQAKVDLVADFTEPLFTASVKPVLGIKVRDEARFDALAPKIQDVLHPWLPMRELLRIQDVMAALLDLMVLPDAGSQQSGEGPVPLLHALVADRPEGFGADEIKALALVLYGASFNVRHTLANVLYHILLLPPEERVFARDKGTFEKRLDGLIALCAAPKYIYRVARKPVRLGEEMVEAGTTARLQLLSINRHEPVGHLAFGHGLHRCLGAAMSRQILRTAVPALFSRHPDIRLDPQRHRYLEMSQTVALDRLPCLLS</sequence>
<dbReference type="AlphaFoldDB" id="A0A2T5VFR5"/>
<dbReference type="InterPro" id="IPR017972">
    <property type="entry name" value="Cyt_P450_CS"/>
</dbReference>
<comment type="similarity">
    <text evidence="2">Belongs to the cytochrome P450 family.</text>
</comment>
<evidence type="ECO:0000256" key="2">
    <source>
        <dbReference type="ARBA" id="ARBA00010617"/>
    </source>
</evidence>
<evidence type="ECO:0000313" key="3">
    <source>
        <dbReference type="EMBL" id="PTW62589.1"/>
    </source>
</evidence>
<protein>
    <submittedName>
        <fullName evidence="3">Cytochrome P450</fullName>
    </submittedName>
</protein>
<reference evidence="3 4" key="1">
    <citation type="submission" date="2018-04" db="EMBL/GenBank/DDBJ databases">
        <title>Genomic Encyclopedia of Archaeal and Bacterial Type Strains, Phase II (KMG-II): from individual species to whole genera.</title>
        <authorList>
            <person name="Goeker M."/>
        </authorList>
    </citation>
    <scope>NUCLEOTIDE SEQUENCE [LARGE SCALE GENOMIC DNA]</scope>
    <source>
        <strain evidence="3 4">DSM 23382</strain>
    </source>
</reference>
<name>A0A2T5VFR5_9HYPH</name>
<dbReference type="InterPro" id="IPR002397">
    <property type="entry name" value="Cyt_P450_B"/>
</dbReference>
<dbReference type="OrthoDB" id="9801155at2"/>
<dbReference type="GO" id="GO:0020037">
    <property type="term" value="F:heme binding"/>
    <property type="evidence" value="ECO:0007669"/>
    <property type="project" value="InterPro"/>
</dbReference>
<evidence type="ECO:0000256" key="1">
    <source>
        <dbReference type="ARBA" id="ARBA00001971"/>
    </source>
</evidence>
<dbReference type="SUPFAM" id="SSF48264">
    <property type="entry name" value="Cytochrome P450"/>
    <property type="match status" value="2"/>
</dbReference>
<dbReference type="PROSITE" id="PS00086">
    <property type="entry name" value="CYTOCHROME_P450"/>
    <property type="match status" value="2"/>
</dbReference>
<dbReference type="RefSeq" id="WP_107988139.1">
    <property type="nucleotide sequence ID" value="NZ_QAYG01000001.1"/>
</dbReference>
<dbReference type="GO" id="GO:0016705">
    <property type="term" value="F:oxidoreductase activity, acting on paired donors, with incorporation or reduction of molecular oxygen"/>
    <property type="evidence" value="ECO:0007669"/>
    <property type="project" value="InterPro"/>
</dbReference>
<dbReference type="Gene3D" id="1.10.630.10">
    <property type="entry name" value="Cytochrome P450"/>
    <property type="match status" value="2"/>
</dbReference>
<dbReference type="InterPro" id="IPR036396">
    <property type="entry name" value="Cyt_P450_sf"/>
</dbReference>
<accession>A0A2T5VFR5</accession>
<proteinExistence type="inferred from homology"/>
<dbReference type="CDD" id="cd00302">
    <property type="entry name" value="cytochrome_P450"/>
    <property type="match status" value="1"/>
</dbReference>
<gene>
    <name evidence="3" type="ORF">C8N35_101635</name>
</gene>
<dbReference type="GO" id="GO:0005506">
    <property type="term" value="F:iron ion binding"/>
    <property type="evidence" value="ECO:0007669"/>
    <property type="project" value="InterPro"/>
</dbReference>
<evidence type="ECO:0000313" key="4">
    <source>
        <dbReference type="Proteomes" id="UP000244081"/>
    </source>
</evidence>
<organism evidence="3 4">
    <name type="scientific">Breoghania corrubedonensis</name>
    <dbReference type="NCBI Taxonomy" id="665038"/>
    <lineage>
        <taxon>Bacteria</taxon>
        <taxon>Pseudomonadati</taxon>
        <taxon>Pseudomonadota</taxon>
        <taxon>Alphaproteobacteria</taxon>
        <taxon>Hyphomicrobiales</taxon>
        <taxon>Stappiaceae</taxon>
        <taxon>Breoghania</taxon>
    </lineage>
</organism>
<dbReference type="PANTHER" id="PTHR46696">
    <property type="entry name" value="P450, PUTATIVE (EUROFUNG)-RELATED"/>
    <property type="match status" value="1"/>
</dbReference>
<comment type="cofactor">
    <cofactor evidence="1">
        <name>heme</name>
        <dbReference type="ChEBI" id="CHEBI:30413"/>
    </cofactor>
</comment>
<dbReference type="GO" id="GO:0004497">
    <property type="term" value="F:monooxygenase activity"/>
    <property type="evidence" value="ECO:0007669"/>
    <property type="project" value="InterPro"/>
</dbReference>
<dbReference type="EMBL" id="QAYG01000001">
    <property type="protein sequence ID" value="PTW62589.1"/>
    <property type="molecule type" value="Genomic_DNA"/>
</dbReference>
<dbReference type="Proteomes" id="UP000244081">
    <property type="component" value="Unassembled WGS sequence"/>
</dbReference>
<keyword evidence="4" id="KW-1185">Reference proteome</keyword>